<keyword evidence="4" id="KW-1185">Reference proteome</keyword>
<evidence type="ECO:0000313" key="3">
    <source>
        <dbReference type="EMBL" id="KAF9694376.1"/>
    </source>
</evidence>
<reference evidence="3" key="2">
    <citation type="submission" date="2020-09" db="EMBL/GenBank/DDBJ databases">
        <title>Reference genome assembly for Australian Ascochyta lentis isolate Al4.</title>
        <authorList>
            <person name="Lee R.C."/>
            <person name="Farfan-Caceres L.M."/>
            <person name="Debler J.W."/>
            <person name="Williams A.H."/>
            <person name="Henares B.M."/>
        </authorList>
    </citation>
    <scope>NUCLEOTIDE SEQUENCE</scope>
    <source>
        <strain evidence="3">Al4</strain>
    </source>
</reference>
<feature type="transmembrane region" description="Helical" evidence="2">
    <location>
        <begin position="634"/>
        <end position="656"/>
    </location>
</feature>
<evidence type="ECO:0000256" key="2">
    <source>
        <dbReference type="SAM" id="Phobius"/>
    </source>
</evidence>
<evidence type="ECO:0000313" key="4">
    <source>
        <dbReference type="Proteomes" id="UP000651452"/>
    </source>
</evidence>
<proteinExistence type="predicted"/>
<accession>A0A8H7J2F6</accession>
<feature type="transmembrane region" description="Helical" evidence="2">
    <location>
        <begin position="241"/>
        <end position="263"/>
    </location>
</feature>
<keyword evidence="2" id="KW-0472">Membrane</keyword>
<gene>
    <name evidence="3" type="ORF">EKO04_007562</name>
</gene>
<dbReference type="Proteomes" id="UP000651452">
    <property type="component" value="Unassembled WGS sequence"/>
</dbReference>
<dbReference type="OrthoDB" id="5340195at2759"/>
<feature type="compositionally biased region" description="Polar residues" evidence="1">
    <location>
        <begin position="1"/>
        <end position="14"/>
    </location>
</feature>
<keyword evidence="2" id="KW-1133">Transmembrane helix</keyword>
<keyword evidence="2" id="KW-0812">Transmembrane</keyword>
<sequence>MTSRGPRSAYSSRDPSPDLRAPYDPFHDPIELSHFSRSSLDAQDRSAHSSRGNSPANGPRGRSHERSHSGAYLLPTTSNTQYAPISGRQESPQPSLRSERESMFTLNSLYQTKTLDADTQALVDKRLGELARWHVHWTTPAIIASLFVAGVLGAVGHHLFYAHLSGKPATEQLQMVRYGTAMAFFTKSMLVSTVIVCYRQRIWHTLRRKAMTINGIDGLFSATEDPTMFFLNWEMVRNGKLATLMAICSWLIPVASVLSPASLTSQPRPTNRTTICPAVATLNLTREAVFNFRDEQQSNSRGNSLVYYNTTDPDGLEEGYFDYYDQPSKIARRLAFSSAYLKKAQPRERAAVEFCGQGFNCTYSINFVAPGYRCDDITDAVPGDAPFTIEQIAPQGDFIYHAEVDQGDYKRPQTLTKEGVPDPGYSTSLGVFESEPVLWVGYAENLTTRYPEDSPHAKKWTWVHEPKMFKCVMYHTNYTFEMRFRPTQNAILKQRDFLSPVVNTTLSSNRNNDSALIPIPSSAYISPRGNTTAYKLAAAYHSMGAMLRSFLRGDIEKTSDTFIITRSDISETRLMDGRTSYPQQNLMEAVQSLFEDMLLTLLSEPTLVAAEKQAVECVKSRTMIVYIYLPSSLWIGYAIAVATTLASILIGSWAIYQNGVASDTLFSRILVTTRNPTLDHLSVGACLGGDPFPKELRETKLRFGVLLEEEPREGPLGRVEHCCFGTRGETKDIVKGHNYAGLRRYIDSEEGDVEEKKGLLEDEDVEICS</sequence>
<organism evidence="3 4">
    <name type="scientific">Ascochyta lentis</name>
    <dbReference type="NCBI Taxonomy" id="205686"/>
    <lineage>
        <taxon>Eukaryota</taxon>
        <taxon>Fungi</taxon>
        <taxon>Dikarya</taxon>
        <taxon>Ascomycota</taxon>
        <taxon>Pezizomycotina</taxon>
        <taxon>Dothideomycetes</taxon>
        <taxon>Pleosporomycetidae</taxon>
        <taxon>Pleosporales</taxon>
        <taxon>Pleosporineae</taxon>
        <taxon>Didymellaceae</taxon>
        <taxon>Ascochyta</taxon>
    </lineage>
</organism>
<feature type="transmembrane region" description="Helical" evidence="2">
    <location>
        <begin position="175"/>
        <end position="198"/>
    </location>
</feature>
<name>A0A8H7J2F6_9PLEO</name>
<evidence type="ECO:0000256" key="1">
    <source>
        <dbReference type="SAM" id="MobiDB-lite"/>
    </source>
</evidence>
<dbReference type="AlphaFoldDB" id="A0A8H7J2F6"/>
<feature type="compositionally biased region" description="Polar residues" evidence="1">
    <location>
        <begin position="75"/>
        <end position="96"/>
    </location>
</feature>
<evidence type="ECO:0008006" key="5">
    <source>
        <dbReference type="Google" id="ProtNLM"/>
    </source>
</evidence>
<comment type="caution">
    <text evidence="3">The sequence shown here is derived from an EMBL/GenBank/DDBJ whole genome shotgun (WGS) entry which is preliminary data.</text>
</comment>
<dbReference type="PANTHER" id="PTHR35041:SF3">
    <property type="entry name" value="FORMYLMETHIONINE DEFORMYLASE-LIKE PROTEIN"/>
    <property type="match status" value="1"/>
</dbReference>
<feature type="region of interest" description="Disordered" evidence="1">
    <location>
        <begin position="1"/>
        <end position="100"/>
    </location>
</feature>
<feature type="transmembrane region" description="Helical" evidence="2">
    <location>
        <begin position="135"/>
        <end position="155"/>
    </location>
</feature>
<dbReference type="EMBL" id="RZGK01000013">
    <property type="protein sequence ID" value="KAF9694376.1"/>
    <property type="molecule type" value="Genomic_DNA"/>
</dbReference>
<reference evidence="3" key="1">
    <citation type="submission" date="2018-12" db="EMBL/GenBank/DDBJ databases">
        <authorList>
            <person name="Syme R.A."/>
            <person name="Farfan-Caceres L."/>
            <person name="Lichtenzveig J."/>
        </authorList>
    </citation>
    <scope>NUCLEOTIDE SEQUENCE</scope>
    <source>
        <strain evidence="3">Al4</strain>
    </source>
</reference>
<dbReference type="PANTHER" id="PTHR35041">
    <property type="entry name" value="MEDIATOR OF RNA POLYMERASE II TRANSCRIPTION SUBUNIT 1"/>
    <property type="match status" value="1"/>
</dbReference>
<protein>
    <recommendedName>
        <fullName evidence="5">Formylmethionine deformylase-like protein</fullName>
    </recommendedName>
</protein>